<feature type="transmembrane region" description="Helical" evidence="2">
    <location>
        <begin position="344"/>
        <end position="371"/>
    </location>
</feature>
<evidence type="ECO:0000256" key="2">
    <source>
        <dbReference type="SAM" id="Phobius"/>
    </source>
</evidence>
<keyword evidence="2" id="KW-1133">Transmembrane helix</keyword>
<dbReference type="OrthoDB" id="2923771at2759"/>
<evidence type="ECO:0008006" key="5">
    <source>
        <dbReference type="Google" id="ProtNLM"/>
    </source>
</evidence>
<gene>
    <name evidence="3" type="ORF">FIBSPDRAFT_927691</name>
</gene>
<feature type="transmembrane region" description="Helical" evidence="2">
    <location>
        <begin position="283"/>
        <end position="309"/>
    </location>
</feature>
<protein>
    <recommendedName>
        <fullName evidence="5">Transmembrane protein</fullName>
    </recommendedName>
</protein>
<reference evidence="3 4" key="1">
    <citation type="journal article" date="2016" name="Mol. Biol. Evol.">
        <title>Comparative Genomics of Early-Diverging Mushroom-Forming Fungi Provides Insights into the Origins of Lignocellulose Decay Capabilities.</title>
        <authorList>
            <person name="Nagy L.G."/>
            <person name="Riley R."/>
            <person name="Tritt A."/>
            <person name="Adam C."/>
            <person name="Daum C."/>
            <person name="Floudas D."/>
            <person name="Sun H."/>
            <person name="Yadav J.S."/>
            <person name="Pangilinan J."/>
            <person name="Larsson K.H."/>
            <person name="Matsuura K."/>
            <person name="Barry K."/>
            <person name="Labutti K."/>
            <person name="Kuo R."/>
            <person name="Ohm R.A."/>
            <person name="Bhattacharya S.S."/>
            <person name="Shirouzu T."/>
            <person name="Yoshinaga Y."/>
            <person name="Martin F.M."/>
            <person name="Grigoriev I.V."/>
            <person name="Hibbett D.S."/>
        </authorList>
    </citation>
    <scope>NUCLEOTIDE SEQUENCE [LARGE SCALE GENOMIC DNA]</scope>
    <source>
        <strain evidence="3 4">CBS 109695</strain>
    </source>
</reference>
<organism evidence="3 4">
    <name type="scientific">Athelia psychrophila</name>
    <dbReference type="NCBI Taxonomy" id="1759441"/>
    <lineage>
        <taxon>Eukaryota</taxon>
        <taxon>Fungi</taxon>
        <taxon>Dikarya</taxon>
        <taxon>Basidiomycota</taxon>
        <taxon>Agaricomycotina</taxon>
        <taxon>Agaricomycetes</taxon>
        <taxon>Agaricomycetidae</taxon>
        <taxon>Atheliales</taxon>
        <taxon>Atheliaceae</taxon>
        <taxon>Athelia</taxon>
    </lineage>
</organism>
<feature type="transmembrane region" description="Helical" evidence="2">
    <location>
        <begin position="316"/>
        <end position="332"/>
    </location>
</feature>
<evidence type="ECO:0000256" key="1">
    <source>
        <dbReference type="SAM" id="MobiDB-lite"/>
    </source>
</evidence>
<feature type="transmembrane region" description="Helical" evidence="2">
    <location>
        <begin position="44"/>
        <end position="66"/>
    </location>
</feature>
<keyword evidence="4" id="KW-1185">Reference proteome</keyword>
<sequence length="398" mass="42651">MNTLALPPTLHSRMSTGSTVTNTSANASLSETPEEKVVRRRKRIAWYIFSLFLIIICVMVGAFLGWTHRVHDFATSTNTSLSDPNYTGRTISLEADLISVDPVAGVMIIDWYILTDSTCSSPGGALSSDCSYTGIYFESNPLQIATALDSTGAPITPTNQVPGPDSPIFNYFPNATTNARASISAWRTPISMLDRHSSRPRTNGYSVSTSLQSYPYDVYSANISFFAIEPEAPTVPVRLVVANAEGIAVGFKVLALSNRVNSTGGETLQISLQVSRGVLVKTYAIIIVTAVWVITLIFVCSTAGSLVFGIPQKSELLVVPVATLFAVTQLRGSMPGAPSGFGAIVDYVGLLPCLAIMSACAALSVGVLVFADEPAKHRETIMDKIFKVREHSKKASQP</sequence>
<dbReference type="Proteomes" id="UP000076532">
    <property type="component" value="Unassembled WGS sequence"/>
</dbReference>
<dbReference type="EMBL" id="KV417504">
    <property type="protein sequence ID" value="KZP28285.1"/>
    <property type="molecule type" value="Genomic_DNA"/>
</dbReference>
<accession>A0A166RHV6</accession>
<dbReference type="STRING" id="436010.A0A166RHV6"/>
<keyword evidence="2" id="KW-0812">Transmembrane</keyword>
<dbReference type="Pfam" id="PF14494">
    <property type="entry name" value="DUF4436"/>
    <property type="match status" value="1"/>
</dbReference>
<evidence type="ECO:0000313" key="3">
    <source>
        <dbReference type="EMBL" id="KZP28285.1"/>
    </source>
</evidence>
<keyword evidence="2" id="KW-0472">Membrane</keyword>
<dbReference type="InterPro" id="IPR027948">
    <property type="entry name" value="DUF4436"/>
</dbReference>
<proteinExistence type="predicted"/>
<feature type="compositionally biased region" description="Polar residues" evidence="1">
    <location>
        <begin position="12"/>
        <end position="29"/>
    </location>
</feature>
<feature type="region of interest" description="Disordered" evidence="1">
    <location>
        <begin position="1"/>
        <end position="29"/>
    </location>
</feature>
<dbReference type="AlphaFoldDB" id="A0A166RHV6"/>
<evidence type="ECO:0000313" key="4">
    <source>
        <dbReference type="Proteomes" id="UP000076532"/>
    </source>
</evidence>
<name>A0A166RHV6_9AGAM</name>